<evidence type="ECO:0000256" key="1">
    <source>
        <dbReference type="SAM" id="MobiDB-lite"/>
    </source>
</evidence>
<evidence type="ECO:0000313" key="4">
    <source>
        <dbReference type="Proteomes" id="UP000178991"/>
    </source>
</evidence>
<dbReference type="EMBL" id="MHOL01000019">
    <property type="protein sequence ID" value="OGZ62558.1"/>
    <property type="molecule type" value="Genomic_DNA"/>
</dbReference>
<feature type="compositionally biased region" description="Basic residues" evidence="1">
    <location>
        <begin position="1"/>
        <end position="12"/>
    </location>
</feature>
<accession>A0A1G2HKY0</accession>
<feature type="region of interest" description="Disordered" evidence="1">
    <location>
        <begin position="1"/>
        <end position="23"/>
    </location>
</feature>
<sequence length="171" mass="20055">MSLKEYKKKRDFKKTSEPEGKMSKIKKGKLISHEHNFKGKVMRRKPIRLPRYVIQKHHASHLHWDLRLEMNGVLKSWAIPKEPPKIIGVKRLAVMTEDHPIGYEKFHGIIPEGNYGAGKVEIWDSGFYELKFEDKKKTEIIIHGKKLKGNYVLVKTSYGSKPEKSWLFFKV</sequence>
<dbReference type="PANTHER" id="PTHR39465:SF1">
    <property type="entry name" value="DNA LIGASE D 3'-PHOSPHOESTERASE DOMAIN-CONTAINING PROTEIN"/>
    <property type="match status" value="1"/>
</dbReference>
<dbReference type="NCBIfam" id="TIGR02777">
    <property type="entry name" value="LigD_PE_dom"/>
    <property type="match status" value="1"/>
</dbReference>
<name>A0A1G2HKY0_9BACT</name>
<organism evidence="3 4">
    <name type="scientific">Candidatus Staskawiczbacteria bacterium RIFCSPHIGHO2_01_FULL_34_27</name>
    <dbReference type="NCBI Taxonomy" id="1802199"/>
    <lineage>
        <taxon>Bacteria</taxon>
        <taxon>Candidatus Staskawicziibacteriota</taxon>
    </lineage>
</organism>
<dbReference type="Pfam" id="PF13298">
    <property type="entry name" value="LigD_N"/>
    <property type="match status" value="1"/>
</dbReference>
<dbReference type="PANTHER" id="PTHR39465">
    <property type="entry name" value="DNA LIGASE D, 3'-PHOSPHOESTERASE DOMAIN"/>
    <property type="match status" value="1"/>
</dbReference>
<dbReference type="InterPro" id="IPR014144">
    <property type="entry name" value="LigD_PE_domain"/>
</dbReference>
<dbReference type="Proteomes" id="UP000178991">
    <property type="component" value="Unassembled WGS sequence"/>
</dbReference>
<evidence type="ECO:0000259" key="2">
    <source>
        <dbReference type="Pfam" id="PF13298"/>
    </source>
</evidence>
<reference evidence="3 4" key="1">
    <citation type="journal article" date="2016" name="Nat. Commun.">
        <title>Thousands of microbial genomes shed light on interconnected biogeochemical processes in an aquifer system.</title>
        <authorList>
            <person name="Anantharaman K."/>
            <person name="Brown C.T."/>
            <person name="Hug L.A."/>
            <person name="Sharon I."/>
            <person name="Castelle C.J."/>
            <person name="Probst A.J."/>
            <person name="Thomas B.C."/>
            <person name="Singh A."/>
            <person name="Wilkins M.J."/>
            <person name="Karaoz U."/>
            <person name="Brodie E.L."/>
            <person name="Williams K.H."/>
            <person name="Hubbard S.S."/>
            <person name="Banfield J.F."/>
        </authorList>
    </citation>
    <scope>NUCLEOTIDE SEQUENCE [LARGE SCALE GENOMIC DNA]</scope>
</reference>
<gene>
    <name evidence="3" type="ORF">A2639_00555</name>
</gene>
<protein>
    <submittedName>
        <fullName evidence="3">3'-phosphoesterase</fullName>
    </submittedName>
</protein>
<feature type="domain" description="DNA ligase D 3'-phosphoesterase" evidence="2">
    <location>
        <begin position="55"/>
        <end position="155"/>
    </location>
</feature>
<evidence type="ECO:0000313" key="3">
    <source>
        <dbReference type="EMBL" id="OGZ62558.1"/>
    </source>
</evidence>
<dbReference type="AlphaFoldDB" id="A0A1G2HKY0"/>
<comment type="caution">
    <text evidence="3">The sequence shown here is derived from an EMBL/GenBank/DDBJ whole genome shotgun (WGS) entry which is preliminary data.</text>
</comment>
<feature type="compositionally biased region" description="Basic and acidic residues" evidence="1">
    <location>
        <begin position="13"/>
        <end position="22"/>
    </location>
</feature>
<proteinExistence type="predicted"/>